<accession>A0A504UZQ5</accession>
<sequence length="302" mass="31006">MTVINSFYRNPNALSYATQLFSASSSVRTDAAAPSSWSRQDDETPFTETTGQKALARIVEILSLRDAAAEEGASVDETLGYITGGTGTEGEDKLTFDARSVYNIDAGAGDDTLTAKAAALASISTGTGNDSLSASAGIIGDIDAGEGDDELKLSGQLVMNVTGGDGKDTLTVAGEALIGIDGGAGDDTMTLEGTRIFASGGTGNDTVSIKRTDMKSDNAVAEYAFAKGDGEDTINVNGSLKLRFAGYDEKDVSISVDGNTLTATFAGTSDRITVTLDQVALSGQGLTYGFAYDQGRTVLTIG</sequence>
<name>A0A504UZQ5_9HYPH</name>
<gene>
    <name evidence="1" type="ORF">FJQ55_06930</name>
</gene>
<reference evidence="1 2" key="1">
    <citation type="submission" date="2019-06" db="EMBL/GenBank/DDBJ databases">
        <title>Rhizobium sp. CL12 isolated from roots of soybean.</title>
        <authorList>
            <person name="Wang C."/>
        </authorList>
    </citation>
    <scope>NUCLEOTIDE SEQUENCE [LARGE SCALE GENOMIC DNA]</scope>
    <source>
        <strain evidence="1 2">CL12</strain>
    </source>
</reference>
<dbReference type="SUPFAM" id="SSF51120">
    <property type="entry name" value="beta-Roll"/>
    <property type="match status" value="1"/>
</dbReference>
<evidence type="ECO:0000313" key="1">
    <source>
        <dbReference type="EMBL" id="TPP10573.1"/>
    </source>
</evidence>
<dbReference type="Gene3D" id="2.160.20.160">
    <property type="match status" value="1"/>
</dbReference>
<protein>
    <submittedName>
        <fullName evidence="1">RTX toxin</fullName>
    </submittedName>
</protein>
<evidence type="ECO:0000313" key="2">
    <source>
        <dbReference type="Proteomes" id="UP000316429"/>
    </source>
</evidence>
<dbReference type="PRINTS" id="PR00313">
    <property type="entry name" value="CABNDNGRPT"/>
</dbReference>
<dbReference type="AlphaFoldDB" id="A0A504UZQ5"/>
<keyword evidence="2" id="KW-1185">Reference proteome</keyword>
<comment type="caution">
    <text evidence="1">The sequence shown here is derived from an EMBL/GenBank/DDBJ whole genome shotgun (WGS) entry which is preliminary data.</text>
</comment>
<proteinExistence type="predicted"/>
<organism evidence="1 2">
    <name type="scientific">Rhizobium glycinendophyticum</name>
    <dbReference type="NCBI Taxonomy" id="2589807"/>
    <lineage>
        <taxon>Bacteria</taxon>
        <taxon>Pseudomonadati</taxon>
        <taxon>Pseudomonadota</taxon>
        <taxon>Alphaproteobacteria</taxon>
        <taxon>Hyphomicrobiales</taxon>
        <taxon>Rhizobiaceae</taxon>
        <taxon>Rhizobium/Agrobacterium group</taxon>
        <taxon>Rhizobium</taxon>
    </lineage>
</organism>
<dbReference type="OrthoDB" id="8346915at2"/>
<dbReference type="InterPro" id="IPR011049">
    <property type="entry name" value="Serralysin-like_metalloprot_C"/>
</dbReference>
<dbReference type="RefSeq" id="WP_140826908.1">
    <property type="nucleotide sequence ID" value="NZ_VFYP01000001.1"/>
</dbReference>
<dbReference type="EMBL" id="VFYP01000001">
    <property type="protein sequence ID" value="TPP10573.1"/>
    <property type="molecule type" value="Genomic_DNA"/>
</dbReference>
<dbReference type="Proteomes" id="UP000316429">
    <property type="component" value="Unassembled WGS sequence"/>
</dbReference>